<reference evidence="5 6" key="1">
    <citation type="submission" date="2016-09" db="EMBL/GenBank/DDBJ databases">
        <title>Alteromonas lipolytica, a new species isolated from sea water.</title>
        <authorList>
            <person name="Wu Y.-H."/>
            <person name="Cheng H."/>
            <person name="Xu X.-W."/>
        </authorList>
    </citation>
    <scope>NUCLEOTIDE SEQUENCE [LARGE SCALE GENOMIC DNA]</scope>
    <source>
        <strain evidence="5 6">JW12</strain>
    </source>
</reference>
<dbReference type="PANTHER" id="PTHR35803:SF1">
    <property type="entry name" value="GLUCAN 1,4-ALPHA-GLUCOSIDASE SUSB"/>
    <property type="match status" value="1"/>
</dbReference>
<dbReference type="PANTHER" id="PTHR35803">
    <property type="entry name" value="GLUCAN 1,4-ALPHA-GLUCOSIDASE SUSB-RELATED"/>
    <property type="match status" value="1"/>
</dbReference>
<dbReference type="RefSeq" id="WP_070175711.1">
    <property type="nucleotide sequence ID" value="NZ_BMJR01000001.1"/>
</dbReference>
<feature type="domain" description="Glycosyl-hydrolase 97 C-terminal oligomerisation" evidence="4">
    <location>
        <begin position="581"/>
        <end position="687"/>
    </location>
</feature>
<dbReference type="Proteomes" id="UP000176037">
    <property type="component" value="Unassembled WGS sequence"/>
</dbReference>
<dbReference type="STRING" id="1856405.BFC17_14540"/>
<dbReference type="InterPro" id="IPR052720">
    <property type="entry name" value="Glycosyl_hydrolase_97"/>
</dbReference>
<dbReference type="Pfam" id="PF10566">
    <property type="entry name" value="Glyco_hydro_97"/>
    <property type="match status" value="1"/>
</dbReference>
<dbReference type="EMBL" id="MJIC01000010">
    <property type="protein sequence ID" value="OFI34793.1"/>
    <property type="molecule type" value="Genomic_DNA"/>
</dbReference>
<organism evidence="5 6">
    <name type="scientific">Alteromonas lipolytica</name>
    <dbReference type="NCBI Taxonomy" id="1856405"/>
    <lineage>
        <taxon>Bacteria</taxon>
        <taxon>Pseudomonadati</taxon>
        <taxon>Pseudomonadota</taxon>
        <taxon>Gammaproteobacteria</taxon>
        <taxon>Alteromonadales</taxon>
        <taxon>Alteromonadaceae</taxon>
        <taxon>Alteromonas/Salinimonas group</taxon>
        <taxon>Alteromonas</taxon>
    </lineage>
</organism>
<name>A0A1E8FH55_9ALTE</name>
<accession>A0A1E8FH55</accession>
<protein>
    <submittedName>
        <fullName evidence="5">Alpha-glucosidase</fullName>
    </submittedName>
</protein>
<feature type="signal peptide" evidence="1">
    <location>
        <begin position="1"/>
        <end position="21"/>
    </location>
</feature>
<keyword evidence="6" id="KW-1185">Reference proteome</keyword>
<dbReference type="OrthoDB" id="57532at2"/>
<evidence type="ECO:0000259" key="4">
    <source>
        <dbReference type="Pfam" id="PF14509"/>
    </source>
</evidence>
<proteinExistence type="predicted"/>
<dbReference type="AlphaFoldDB" id="A0A1E8FH55"/>
<evidence type="ECO:0000313" key="5">
    <source>
        <dbReference type="EMBL" id="OFI34793.1"/>
    </source>
</evidence>
<dbReference type="Pfam" id="PF14509">
    <property type="entry name" value="GH97_C"/>
    <property type="match status" value="1"/>
</dbReference>
<dbReference type="Pfam" id="PF14508">
    <property type="entry name" value="GH97_N"/>
    <property type="match status" value="1"/>
</dbReference>
<dbReference type="InterPro" id="IPR019563">
    <property type="entry name" value="GH97_catalytic"/>
</dbReference>
<dbReference type="SUPFAM" id="SSF51445">
    <property type="entry name" value="(Trans)glycosidases"/>
    <property type="match status" value="1"/>
</dbReference>
<dbReference type="GO" id="GO:0030246">
    <property type="term" value="F:carbohydrate binding"/>
    <property type="evidence" value="ECO:0007669"/>
    <property type="project" value="InterPro"/>
</dbReference>
<dbReference type="InterPro" id="IPR013785">
    <property type="entry name" value="Aldolase_TIM"/>
</dbReference>
<feature type="domain" description="Glycosyl-hydrolase 97 N-terminal" evidence="3">
    <location>
        <begin position="26"/>
        <end position="272"/>
    </location>
</feature>
<gene>
    <name evidence="5" type="ORF">BFC17_14540</name>
</gene>
<dbReference type="InterPro" id="IPR014718">
    <property type="entry name" value="GH-type_carb-bd"/>
</dbReference>
<dbReference type="Gene3D" id="2.70.98.10">
    <property type="match status" value="1"/>
</dbReference>
<evidence type="ECO:0000259" key="3">
    <source>
        <dbReference type="Pfam" id="PF14508"/>
    </source>
</evidence>
<dbReference type="Gene3D" id="3.20.20.70">
    <property type="entry name" value="Aldolase class I"/>
    <property type="match status" value="1"/>
</dbReference>
<feature type="chain" id="PRO_5009214310" evidence="1">
    <location>
        <begin position="22"/>
        <end position="689"/>
    </location>
</feature>
<evidence type="ECO:0000256" key="1">
    <source>
        <dbReference type="SAM" id="SignalP"/>
    </source>
</evidence>
<evidence type="ECO:0000313" key="6">
    <source>
        <dbReference type="Proteomes" id="UP000176037"/>
    </source>
</evidence>
<evidence type="ECO:0000259" key="2">
    <source>
        <dbReference type="Pfam" id="PF10566"/>
    </source>
</evidence>
<dbReference type="InterPro" id="IPR029483">
    <property type="entry name" value="GH97_C"/>
</dbReference>
<dbReference type="InterPro" id="IPR029486">
    <property type="entry name" value="GH97_N"/>
</dbReference>
<sequence length="689" mass="77958">MRLATAICFSASALLSFYAQATEVSVTSPNGAIAFTFTDENDYAQYTVDFHGKEIMRPGKLGFAFANAKSIYRHLAVEEISRSSEDSTWEQPWGEQRLIRNHYNELVVKFTDKHDANNAFKVQVRVFDDGIGFRYHVDAEGQRDITREITEFSIIDSHTATAYWIPGQGYDRQEYLYRETRLQDVSKASTPMTIKLDDGTHLAIHEAALVDYAGMSLDWQALGRFEADLAPRADGIKVRKQGSFTTPWRTVQIARNAAGLINSYLTLNLNEPSILKNTDWINPGKYIGIWWGMHIQKYTWGSGDKHGATTENTLRYMDFAAKHGFDGVLVEGWNVGWDGDWIQNSELFSFTQSYPDFDIQKVTDYGKKVGVKLIGHHETSGGITNYESQMEEGFALYQKMGVEQIKTGYVAHGQSLKVTDEQGIKRLEYTDSQPLVNHFINNITTAAKYGISINTHESVKDTGLRRTYPNWIARESARGQEYNSGWAAPNTPEHVPMLAFTRMLSGPMDFTPGIFDLDYPPIKGGTEEHGRVKYMRPQTTIAKQLAEYVVLYSPIQMAADLPENYEAKMAPFQFIKDVPTDWEQTKALQGEVGDYVVIARQERKHRHYSGNDWYLGAITNEEARDISVPLSFLKAGKTYEAQIYKDGKNVSWKTNPYDIDINKQKVTSKDTLKLHLAAAGGAAIRFKQL</sequence>
<comment type="caution">
    <text evidence="5">The sequence shown here is derived from an EMBL/GenBank/DDBJ whole genome shotgun (WGS) entry which is preliminary data.</text>
</comment>
<feature type="domain" description="Glycosyl-hydrolase 97 catalytic" evidence="2">
    <location>
        <begin position="290"/>
        <end position="477"/>
    </location>
</feature>
<dbReference type="InterPro" id="IPR017853">
    <property type="entry name" value="GH"/>
</dbReference>
<keyword evidence="1" id="KW-0732">Signal</keyword>